<dbReference type="InParanoid" id="A0A163KSH1"/>
<dbReference type="SUPFAM" id="SSF103473">
    <property type="entry name" value="MFS general substrate transporter"/>
    <property type="match status" value="1"/>
</dbReference>
<organism evidence="8">
    <name type="scientific">Absidia glauca</name>
    <name type="common">Pin mould</name>
    <dbReference type="NCBI Taxonomy" id="4829"/>
    <lineage>
        <taxon>Eukaryota</taxon>
        <taxon>Fungi</taxon>
        <taxon>Fungi incertae sedis</taxon>
        <taxon>Mucoromycota</taxon>
        <taxon>Mucoromycotina</taxon>
        <taxon>Mucoromycetes</taxon>
        <taxon>Mucorales</taxon>
        <taxon>Cunninghamellaceae</taxon>
        <taxon>Absidia</taxon>
    </lineage>
</organism>
<dbReference type="GO" id="GO:0000329">
    <property type="term" value="C:fungal-type vacuole membrane"/>
    <property type="evidence" value="ECO:0007669"/>
    <property type="project" value="TreeGrafter"/>
</dbReference>
<dbReference type="Pfam" id="PF01733">
    <property type="entry name" value="Nucleoside_tran"/>
    <property type="match status" value="1"/>
</dbReference>
<comment type="similarity">
    <text evidence="2">Belongs to the SLC29A/ENT transporter (TC 2.A.57) family.</text>
</comment>
<evidence type="ECO:0000256" key="4">
    <source>
        <dbReference type="ARBA" id="ARBA00022692"/>
    </source>
</evidence>
<feature type="transmembrane region" description="Helical" evidence="7">
    <location>
        <begin position="183"/>
        <end position="202"/>
    </location>
</feature>
<gene>
    <name evidence="8" type="primary">ABSGL_03516.1 scaffold 4609</name>
</gene>
<dbReference type="OrthoDB" id="10261753at2759"/>
<name>A0A163KSH1_ABSGL</name>
<dbReference type="Proteomes" id="UP000078561">
    <property type="component" value="Unassembled WGS sequence"/>
</dbReference>
<feature type="transmembrane region" description="Helical" evidence="7">
    <location>
        <begin position="422"/>
        <end position="440"/>
    </location>
</feature>
<keyword evidence="3" id="KW-0813">Transport</keyword>
<evidence type="ECO:0008006" key="10">
    <source>
        <dbReference type="Google" id="ProtNLM"/>
    </source>
</evidence>
<keyword evidence="5 7" id="KW-1133">Transmembrane helix</keyword>
<dbReference type="PIRSF" id="PIRSF016379">
    <property type="entry name" value="ENT"/>
    <property type="match status" value="1"/>
</dbReference>
<evidence type="ECO:0000256" key="2">
    <source>
        <dbReference type="ARBA" id="ARBA00007965"/>
    </source>
</evidence>
<dbReference type="PANTHER" id="PTHR10332:SF88">
    <property type="entry name" value="EQUILIBRATIVE NUCLEOSIDE TRANSPORTER 1, ISOFORM A"/>
    <property type="match status" value="1"/>
</dbReference>
<feature type="transmembrane region" description="Helical" evidence="7">
    <location>
        <begin position="344"/>
        <end position="368"/>
    </location>
</feature>
<evidence type="ECO:0000313" key="9">
    <source>
        <dbReference type="Proteomes" id="UP000078561"/>
    </source>
</evidence>
<reference evidence="8" key="1">
    <citation type="submission" date="2016-04" db="EMBL/GenBank/DDBJ databases">
        <authorList>
            <person name="Evans L.H."/>
            <person name="Alamgir A."/>
            <person name="Owens N."/>
            <person name="Weber N.D."/>
            <person name="Virtaneva K."/>
            <person name="Barbian K."/>
            <person name="Babar A."/>
            <person name="Rosenke K."/>
        </authorList>
    </citation>
    <scope>NUCLEOTIDE SEQUENCE [LARGE SCALE GENOMIC DNA]</scope>
    <source>
        <strain evidence="8">CBS 101.48</strain>
    </source>
</reference>
<feature type="transmembrane region" description="Helical" evidence="7">
    <location>
        <begin position="276"/>
        <end position="294"/>
    </location>
</feature>
<feature type="transmembrane region" description="Helical" evidence="7">
    <location>
        <begin position="380"/>
        <end position="402"/>
    </location>
</feature>
<feature type="transmembrane region" description="Helical" evidence="7">
    <location>
        <begin position="48"/>
        <end position="68"/>
    </location>
</feature>
<dbReference type="EMBL" id="LT552047">
    <property type="protein sequence ID" value="SAL97989.1"/>
    <property type="molecule type" value="Genomic_DNA"/>
</dbReference>
<accession>A0A163KSH1</accession>
<evidence type="ECO:0000256" key="5">
    <source>
        <dbReference type="ARBA" id="ARBA00022989"/>
    </source>
</evidence>
<keyword evidence="6 7" id="KW-0472">Membrane</keyword>
<evidence type="ECO:0000256" key="3">
    <source>
        <dbReference type="ARBA" id="ARBA00022448"/>
    </source>
</evidence>
<dbReference type="PRINTS" id="PR01130">
    <property type="entry name" value="DERENTRNSPRT"/>
</dbReference>
<feature type="transmembrane region" description="Helical" evidence="7">
    <location>
        <begin position="214"/>
        <end position="235"/>
    </location>
</feature>
<dbReference type="GO" id="GO:0015205">
    <property type="term" value="F:nucleobase transmembrane transporter activity"/>
    <property type="evidence" value="ECO:0007669"/>
    <property type="project" value="TreeGrafter"/>
</dbReference>
<dbReference type="InterPro" id="IPR036259">
    <property type="entry name" value="MFS_trans_sf"/>
</dbReference>
<dbReference type="PANTHER" id="PTHR10332">
    <property type="entry name" value="EQUILIBRATIVE NUCLEOSIDE TRANSPORTER"/>
    <property type="match status" value="1"/>
</dbReference>
<dbReference type="GO" id="GO:0034257">
    <property type="term" value="F:nicotinamide riboside transmembrane transporter activity"/>
    <property type="evidence" value="ECO:0007669"/>
    <property type="project" value="TreeGrafter"/>
</dbReference>
<dbReference type="AlphaFoldDB" id="A0A163KSH1"/>
<dbReference type="GO" id="GO:0005886">
    <property type="term" value="C:plasma membrane"/>
    <property type="evidence" value="ECO:0007669"/>
    <property type="project" value="TreeGrafter"/>
</dbReference>
<feature type="transmembrane region" description="Helical" evidence="7">
    <location>
        <begin position="141"/>
        <end position="163"/>
    </location>
</feature>
<feature type="transmembrane region" description="Helical" evidence="7">
    <location>
        <begin position="114"/>
        <end position="134"/>
    </location>
</feature>
<keyword evidence="9" id="KW-1185">Reference proteome</keyword>
<dbReference type="OMA" id="YQCIPEA"/>
<keyword evidence="4 7" id="KW-0812">Transmembrane</keyword>
<evidence type="ECO:0000256" key="1">
    <source>
        <dbReference type="ARBA" id="ARBA00004141"/>
    </source>
</evidence>
<sequence>MLEFIRRKTRGFTVPSLQAHYEEELLLNEDNDGNSISHLDEPVDHYNLVYSVFFLYGIAMLLPWNVFITASEYFAGRFKGSSHQEDFQSYFSTYFTVTNMVVFVYVLWKQSSNVIFPVVVNAIIFGVMAISVGTSLDGSDYFWLTLILMALTGATTSFFQVAVFAQASRFPPHYVQAVMSGQGIAGVSVASSSILSSLTGTIRIEEDETSDRSALMYFLTALIVTVAALAGHVILAQQPFYLHHLKQQDKTDNDDDDDLVDRPRPLRRLAEKSSCLLFTVAFVFVVTLMIFPSITSMIKSIHRQPSASRIFDDDIFVAMHFLVFNIGDWVGRILPLYISTFNPSVLLALASLRVLFVPLFLVCNVVATERNMPVLIRSDGAYFVLLGLFSVTSGWVCSLTMMAAPQQPFLRSSTEKSLVGSLMSFSLVVGLAIGGSLSFWTRSMV</sequence>
<protein>
    <recommendedName>
        <fullName evidence="10">Nucleoside transporter</fullName>
    </recommendedName>
</protein>
<evidence type="ECO:0000256" key="7">
    <source>
        <dbReference type="SAM" id="Phobius"/>
    </source>
</evidence>
<comment type="subcellular location">
    <subcellularLocation>
        <location evidence="1">Membrane</location>
        <topology evidence="1">Multi-pass membrane protein</topology>
    </subcellularLocation>
</comment>
<dbReference type="InterPro" id="IPR002259">
    <property type="entry name" value="Eqnu_transpt"/>
</dbReference>
<evidence type="ECO:0000313" key="8">
    <source>
        <dbReference type="EMBL" id="SAL97989.1"/>
    </source>
</evidence>
<evidence type="ECO:0000256" key="6">
    <source>
        <dbReference type="ARBA" id="ARBA00023136"/>
    </source>
</evidence>
<dbReference type="STRING" id="4829.A0A163KSH1"/>
<feature type="transmembrane region" description="Helical" evidence="7">
    <location>
        <begin position="89"/>
        <end position="108"/>
    </location>
</feature>
<proteinExistence type="inferred from homology"/>